<sequence length="264" mass="31138">LNQEAEIKKLSKDLTDALSNNSSLRAGLVVSEGHLATARNEIEKEKSERERAQRALREHDETFQERLQNVMEMERREWEAEKRALEEANEMLAIEQVRREFDAAMDALRVQQETELSKLREEFDTMTALLDQLREEKEKINAERAGALNLRDGYRRRCEELSHELNEYHRPRSQKELRISAPPSVDVENLEEEIDNLKREVDRQKNELEAGKRSSSQLETELLYLRQERERLVLELRETREKTENALNEERNRLSSELQAANDN</sequence>
<dbReference type="AlphaFoldDB" id="A0AAV5V0U5"/>
<protein>
    <submittedName>
        <fullName evidence="3">Uncharacterized protein</fullName>
    </submittedName>
</protein>
<dbReference type="EMBL" id="BTSY01000001">
    <property type="protein sequence ID" value="GMT12224.1"/>
    <property type="molecule type" value="Genomic_DNA"/>
</dbReference>
<gene>
    <name evidence="3" type="ORF">PFISCL1PPCAC_3521</name>
</gene>
<name>A0AAV5V0U5_9BILA</name>
<evidence type="ECO:0000256" key="2">
    <source>
        <dbReference type="SAM" id="MobiDB-lite"/>
    </source>
</evidence>
<evidence type="ECO:0000313" key="3">
    <source>
        <dbReference type="EMBL" id="GMT12224.1"/>
    </source>
</evidence>
<comment type="caution">
    <text evidence="3">The sequence shown here is derived from an EMBL/GenBank/DDBJ whole genome shotgun (WGS) entry which is preliminary data.</text>
</comment>
<feature type="compositionally biased region" description="Polar residues" evidence="2">
    <location>
        <begin position="255"/>
        <end position="264"/>
    </location>
</feature>
<feature type="compositionally biased region" description="Basic and acidic residues" evidence="2">
    <location>
        <begin position="238"/>
        <end position="254"/>
    </location>
</feature>
<dbReference type="Gene3D" id="1.10.287.1490">
    <property type="match status" value="1"/>
</dbReference>
<organism evidence="3 4">
    <name type="scientific">Pristionchus fissidentatus</name>
    <dbReference type="NCBI Taxonomy" id="1538716"/>
    <lineage>
        <taxon>Eukaryota</taxon>
        <taxon>Metazoa</taxon>
        <taxon>Ecdysozoa</taxon>
        <taxon>Nematoda</taxon>
        <taxon>Chromadorea</taxon>
        <taxon>Rhabditida</taxon>
        <taxon>Rhabditina</taxon>
        <taxon>Diplogasteromorpha</taxon>
        <taxon>Diplogasteroidea</taxon>
        <taxon>Neodiplogasteridae</taxon>
        <taxon>Pristionchus</taxon>
    </lineage>
</organism>
<evidence type="ECO:0000313" key="4">
    <source>
        <dbReference type="Proteomes" id="UP001432322"/>
    </source>
</evidence>
<dbReference type="Proteomes" id="UP001432322">
    <property type="component" value="Unassembled WGS sequence"/>
</dbReference>
<keyword evidence="4" id="KW-1185">Reference proteome</keyword>
<proteinExistence type="predicted"/>
<feature type="coiled-coil region" evidence="1">
    <location>
        <begin position="35"/>
        <end position="150"/>
    </location>
</feature>
<keyword evidence="1" id="KW-0175">Coiled coil</keyword>
<accession>A0AAV5V0U5</accession>
<feature type="region of interest" description="Disordered" evidence="2">
    <location>
        <begin position="238"/>
        <end position="264"/>
    </location>
</feature>
<reference evidence="3" key="1">
    <citation type="submission" date="2023-10" db="EMBL/GenBank/DDBJ databases">
        <title>Genome assembly of Pristionchus species.</title>
        <authorList>
            <person name="Yoshida K."/>
            <person name="Sommer R.J."/>
        </authorList>
    </citation>
    <scope>NUCLEOTIDE SEQUENCE</scope>
    <source>
        <strain evidence="3">RS5133</strain>
    </source>
</reference>
<feature type="non-terminal residue" evidence="3">
    <location>
        <position position="264"/>
    </location>
</feature>
<feature type="non-terminal residue" evidence="3">
    <location>
        <position position="1"/>
    </location>
</feature>
<evidence type="ECO:0000256" key="1">
    <source>
        <dbReference type="SAM" id="Coils"/>
    </source>
</evidence>